<dbReference type="InterPro" id="IPR023796">
    <property type="entry name" value="Serpin_dom"/>
</dbReference>
<evidence type="ECO:0000256" key="3">
    <source>
        <dbReference type="ARBA" id="ARBA00022525"/>
    </source>
</evidence>
<protein>
    <recommendedName>
        <fullName evidence="7">Serpin domain-containing protein</fullName>
    </recommendedName>
</protein>
<organism evidence="8 9">
    <name type="scientific">Haemaphysalis longicornis</name>
    <name type="common">Bush tick</name>
    <dbReference type="NCBI Taxonomy" id="44386"/>
    <lineage>
        <taxon>Eukaryota</taxon>
        <taxon>Metazoa</taxon>
        <taxon>Ecdysozoa</taxon>
        <taxon>Arthropoda</taxon>
        <taxon>Chelicerata</taxon>
        <taxon>Arachnida</taxon>
        <taxon>Acari</taxon>
        <taxon>Parasitiformes</taxon>
        <taxon>Ixodida</taxon>
        <taxon>Ixodoidea</taxon>
        <taxon>Ixodidae</taxon>
        <taxon>Haemaphysalinae</taxon>
        <taxon>Haemaphysalis</taxon>
    </lineage>
</organism>
<dbReference type="Gene3D" id="2.30.39.10">
    <property type="entry name" value="Alpha-1-antitrypsin, domain 1"/>
    <property type="match status" value="1"/>
</dbReference>
<dbReference type="GO" id="GO:0005615">
    <property type="term" value="C:extracellular space"/>
    <property type="evidence" value="ECO:0007669"/>
    <property type="project" value="InterPro"/>
</dbReference>
<dbReference type="Proteomes" id="UP000821853">
    <property type="component" value="Chromosome 5"/>
</dbReference>
<dbReference type="OMA" id="PYYMKED"/>
<comment type="caution">
    <text evidence="8">The sequence shown here is derived from an EMBL/GenBank/DDBJ whole genome shotgun (WGS) entry which is preliminary data.</text>
</comment>
<dbReference type="SUPFAM" id="SSF56574">
    <property type="entry name" value="Serpins"/>
    <property type="match status" value="1"/>
</dbReference>
<dbReference type="InterPro" id="IPR023795">
    <property type="entry name" value="Serpin_CS"/>
</dbReference>
<evidence type="ECO:0000256" key="1">
    <source>
        <dbReference type="ARBA" id="ARBA00004613"/>
    </source>
</evidence>
<dbReference type="InterPro" id="IPR036186">
    <property type="entry name" value="Serpin_sf"/>
</dbReference>
<evidence type="ECO:0000256" key="2">
    <source>
        <dbReference type="ARBA" id="ARBA00009500"/>
    </source>
</evidence>
<dbReference type="Gene3D" id="3.30.497.10">
    <property type="entry name" value="Antithrombin, subunit I, domain 2"/>
    <property type="match status" value="1"/>
</dbReference>
<evidence type="ECO:0000313" key="8">
    <source>
        <dbReference type="EMBL" id="KAH9374891.1"/>
    </source>
</evidence>
<keyword evidence="6" id="KW-0325">Glycoprotein</keyword>
<keyword evidence="5" id="KW-0722">Serine protease inhibitor</keyword>
<evidence type="ECO:0000256" key="4">
    <source>
        <dbReference type="ARBA" id="ARBA00022690"/>
    </source>
</evidence>
<dbReference type="PANTHER" id="PTHR11461">
    <property type="entry name" value="SERINE PROTEASE INHIBITOR, SERPIN"/>
    <property type="match status" value="1"/>
</dbReference>
<dbReference type="EMBL" id="JABSTR010000007">
    <property type="protein sequence ID" value="KAH9374891.1"/>
    <property type="molecule type" value="Genomic_DNA"/>
</dbReference>
<comment type="similarity">
    <text evidence="2">Belongs to the serpin family.</text>
</comment>
<evidence type="ECO:0000313" key="9">
    <source>
        <dbReference type="Proteomes" id="UP000821853"/>
    </source>
</evidence>
<dbReference type="GO" id="GO:0004867">
    <property type="term" value="F:serine-type endopeptidase inhibitor activity"/>
    <property type="evidence" value="ECO:0007669"/>
    <property type="project" value="UniProtKB-KW"/>
</dbReference>
<evidence type="ECO:0000256" key="5">
    <source>
        <dbReference type="ARBA" id="ARBA00022900"/>
    </source>
</evidence>
<gene>
    <name evidence="8" type="ORF">HPB48_000754</name>
</gene>
<accession>A0A9J6GI00</accession>
<keyword evidence="4" id="KW-0646">Protease inhibitor</keyword>
<dbReference type="Pfam" id="PF00079">
    <property type="entry name" value="Serpin"/>
    <property type="match status" value="1"/>
</dbReference>
<name>A0A9J6GI00_HAELO</name>
<dbReference type="AlphaFoldDB" id="A0A9J6GI00"/>
<comment type="subcellular location">
    <subcellularLocation>
        <location evidence="1">Secreted</location>
    </subcellularLocation>
</comment>
<evidence type="ECO:0000256" key="6">
    <source>
        <dbReference type="ARBA" id="ARBA00023180"/>
    </source>
</evidence>
<proteinExistence type="inferred from homology"/>
<evidence type="ECO:0000259" key="7">
    <source>
        <dbReference type="Pfam" id="PF00079"/>
    </source>
</evidence>
<reference evidence="8 9" key="1">
    <citation type="journal article" date="2020" name="Cell">
        <title>Large-Scale Comparative Analyses of Tick Genomes Elucidate Their Genetic Diversity and Vector Capacities.</title>
        <authorList>
            <consortium name="Tick Genome and Microbiome Consortium (TIGMIC)"/>
            <person name="Jia N."/>
            <person name="Wang J."/>
            <person name="Shi W."/>
            <person name="Du L."/>
            <person name="Sun Y."/>
            <person name="Zhan W."/>
            <person name="Jiang J.F."/>
            <person name="Wang Q."/>
            <person name="Zhang B."/>
            <person name="Ji P."/>
            <person name="Bell-Sakyi L."/>
            <person name="Cui X.M."/>
            <person name="Yuan T.T."/>
            <person name="Jiang B.G."/>
            <person name="Yang W.F."/>
            <person name="Lam T.T."/>
            <person name="Chang Q.C."/>
            <person name="Ding S.J."/>
            <person name="Wang X.J."/>
            <person name="Zhu J.G."/>
            <person name="Ruan X.D."/>
            <person name="Zhao L."/>
            <person name="Wei J.T."/>
            <person name="Ye R.Z."/>
            <person name="Que T.C."/>
            <person name="Du C.H."/>
            <person name="Zhou Y.H."/>
            <person name="Cheng J.X."/>
            <person name="Dai P.F."/>
            <person name="Guo W.B."/>
            <person name="Han X.H."/>
            <person name="Huang E.J."/>
            <person name="Li L.F."/>
            <person name="Wei W."/>
            <person name="Gao Y.C."/>
            <person name="Liu J.Z."/>
            <person name="Shao H.Z."/>
            <person name="Wang X."/>
            <person name="Wang C.C."/>
            <person name="Yang T.C."/>
            <person name="Huo Q.B."/>
            <person name="Li W."/>
            <person name="Chen H.Y."/>
            <person name="Chen S.E."/>
            <person name="Zhou L.G."/>
            <person name="Ni X.B."/>
            <person name="Tian J.H."/>
            <person name="Sheng Y."/>
            <person name="Liu T."/>
            <person name="Pan Y.S."/>
            <person name="Xia L.Y."/>
            <person name="Li J."/>
            <person name="Zhao F."/>
            <person name="Cao W.C."/>
        </authorList>
    </citation>
    <scope>NUCLEOTIDE SEQUENCE [LARGE SCALE GENOMIC DNA]</scope>
    <source>
        <strain evidence="8">HaeL-2018</strain>
    </source>
</reference>
<feature type="domain" description="Serpin" evidence="7">
    <location>
        <begin position="2"/>
        <end position="108"/>
    </location>
</feature>
<dbReference type="InterPro" id="IPR042185">
    <property type="entry name" value="Serpin_sf_2"/>
</dbReference>
<dbReference type="PANTHER" id="PTHR11461:SF211">
    <property type="entry name" value="GH10112P-RELATED"/>
    <property type="match status" value="1"/>
</dbReference>
<dbReference type="VEuPathDB" id="VectorBase:HLOH_058655"/>
<dbReference type="OrthoDB" id="6485996at2759"/>
<dbReference type="InterPro" id="IPR000215">
    <property type="entry name" value="Serpin_fam"/>
</dbReference>
<keyword evidence="3" id="KW-0964">Secreted</keyword>
<keyword evidence="9" id="KW-1185">Reference proteome</keyword>
<dbReference type="InterPro" id="IPR042178">
    <property type="entry name" value="Serpin_sf_1"/>
</dbReference>
<sequence length="111" mass="12287">MLYLPKFKLEQTINLKKILQSLGIKDIFGPEADLSGMSEVGGLVVSEVYHKAFVEVNEEGTEAAAATAMVVMKKCAVRTVPCEFIVDHPFMFLIRSHDPEVILFMGSVRAL</sequence>
<dbReference type="PROSITE" id="PS00284">
    <property type="entry name" value="SERPIN"/>
    <property type="match status" value="1"/>
</dbReference>